<gene>
    <name evidence="1" type="ORF">PDMSB3_0063</name>
</gene>
<evidence type="ECO:0000313" key="2">
    <source>
        <dbReference type="Proteomes" id="UP000325811"/>
    </source>
</evidence>
<dbReference type="KEGG" id="pdio:PDMSB3_0063.2"/>
<proteinExistence type="predicted"/>
<dbReference type="EMBL" id="LR699555">
    <property type="protein sequence ID" value="VVD30899.1"/>
    <property type="molecule type" value="Genomic_DNA"/>
</dbReference>
<sequence>MQEQQTRTTRNRTLYRGAWLVALALFLGVCHLGKKSPSVSQDQQELAAANDNCLTVSRDTVTRMVGSLPGTRVSVALTQDAVQRVATGGFSCRTVADVHAPNTDLVARYDLTLATSNGVFVLTSWRPHV</sequence>
<dbReference type="Proteomes" id="UP000325811">
    <property type="component" value="Plasmid pI"/>
</dbReference>
<protein>
    <submittedName>
        <fullName evidence="1">Uncharacterized protein</fullName>
    </submittedName>
</protein>
<keyword evidence="2" id="KW-1185">Reference proteome</keyword>
<keyword evidence="1" id="KW-0614">Plasmid</keyword>
<name>A0A5Q4Z983_9BURK</name>
<accession>A0A5Q4Z983</accession>
<dbReference type="AlphaFoldDB" id="A0A5Q4Z983"/>
<reference evidence="1 2" key="1">
    <citation type="submission" date="2019-08" db="EMBL/GenBank/DDBJ databases">
        <authorList>
            <person name="Herpell B J."/>
        </authorList>
    </citation>
    <scope>NUCLEOTIDE SEQUENCE [LARGE SCALE GENOMIC DNA]</scope>
    <source>
        <strain evidence="2">Msb3</strain>
        <plasmid evidence="1 2">pI</plasmid>
    </source>
</reference>
<organism evidence="1 2">
    <name type="scientific">Paraburkholderia dioscoreae</name>
    <dbReference type="NCBI Taxonomy" id="2604047"/>
    <lineage>
        <taxon>Bacteria</taxon>
        <taxon>Pseudomonadati</taxon>
        <taxon>Pseudomonadota</taxon>
        <taxon>Betaproteobacteria</taxon>
        <taxon>Burkholderiales</taxon>
        <taxon>Burkholderiaceae</taxon>
        <taxon>Paraburkholderia</taxon>
    </lineage>
</organism>
<geneLocation type="plasmid" evidence="1 2">
    <name>pI</name>
</geneLocation>
<evidence type="ECO:0000313" key="1">
    <source>
        <dbReference type="EMBL" id="VVD30899.1"/>
    </source>
</evidence>